<dbReference type="PANTHER" id="PTHR47053">
    <property type="entry name" value="MUREIN DD-ENDOPEPTIDASE MEPH-RELATED"/>
    <property type="match status" value="1"/>
</dbReference>
<keyword evidence="2" id="KW-0645">Protease</keyword>
<dbReference type="GO" id="GO:0008234">
    <property type="term" value="F:cysteine-type peptidase activity"/>
    <property type="evidence" value="ECO:0007669"/>
    <property type="project" value="UniProtKB-KW"/>
</dbReference>
<comment type="similarity">
    <text evidence="1">Belongs to the peptidase C40 family.</text>
</comment>
<keyword evidence="4" id="KW-0788">Thiol protease</keyword>
<name>A0A6I6FAW3_9CLOT</name>
<evidence type="ECO:0000313" key="7">
    <source>
        <dbReference type="Proteomes" id="UP000422764"/>
    </source>
</evidence>
<reference evidence="6 7" key="1">
    <citation type="submission" date="2019-12" db="EMBL/GenBank/DDBJ databases">
        <title>Genome sequenceing of Clostridium bovifaecis.</title>
        <authorList>
            <person name="Yao Y."/>
        </authorList>
    </citation>
    <scope>NUCLEOTIDE SEQUENCE [LARGE SCALE GENOMIC DNA]</scope>
    <source>
        <strain evidence="6 7">BXX</strain>
    </source>
</reference>
<dbReference type="Pfam" id="PF00877">
    <property type="entry name" value="NLPC_P60"/>
    <property type="match status" value="1"/>
</dbReference>
<dbReference type="AlphaFoldDB" id="A0A6I6FAW3"/>
<accession>A0A6I6FAW3</accession>
<dbReference type="EMBL" id="CP046522">
    <property type="protein sequence ID" value="QGU94905.1"/>
    <property type="molecule type" value="Genomic_DNA"/>
</dbReference>
<gene>
    <name evidence="6" type="ORF">GOM49_07145</name>
</gene>
<dbReference type="PANTHER" id="PTHR47053:SF1">
    <property type="entry name" value="MUREIN DD-ENDOPEPTIDASE MEPH-RELATED"/>
    <property type="match status" value="1"/>
</dbReference>
<dbReference type="PROSITE" id="PS51935">
    <property type="entry name" value="NLPC_P60"/>
    <property type="match status" value="1"/>
</dbReference>
<evidence type="ECO:0000256" key="1">
    <source>
        <dbReference type="ARBA" id="ARBA00007074"/>
    </source>
</evidence>
<evidence type="ECO:0000313" key="6">
    <source>
        <dbReference type="EMBL" id="QGU94905.1"/>
    </source>
</evidence>
<dbReference type="InterPro" id="IPR038765">
    <property type="entry name" value="Papain-like_cys_pep_sf"/>
</dbReference>
<sequence>MITLILLNRLGGNKMKSPLGKVAAKVTFLLVFSAVMYTNTCEAKADIGVQKTKNTNIRSTKIESNKIIKVPQSKSEKEKISRGSSSVSSSLVEYSYKFLGKPYVWASSGPNSFDCSGFTSYVYKKFGYSLPHYTGDQVEMGKAVAKKDLKTGDLVFFDTSGSNSHVGIYIGNDKFIHASSGKKKVMISDLNESYYKSRYSEARRIIK</sequence>
<keyword evidence="7" id="KW-1185">Reference proteome</keyword>
<dbReference type="GO" id="GO:0006508">
    <property type="term" value="P:proteolysis"/>
    <property type="evidence" value="ECO:0007669"/>
    <property type="project" value="UniProtKB-KW"/>
</dbReference>
<dbReference type="SUPFAM" id="SSF54001">
    <property type="entry name" value="Cysteine proteinases"/>
    <property type="match status" value="1"/>
</dbReference>
<dbReference type="InterPro" id="IPR000064">
    <property type="entry name" value="NLP_P60_dom"/>
</dbReference>
<dbReference type="Gene3D" id="3.90.1720.10">
    <property type="entry name" value="endopeptidase domain like (from Nostoc punctiforme)"/>
    <property type="match status" value="1"/>
</dbReference>
<dbReference type="Proteomes" id="UP000422764">
    <property type="component" value="Chromosome"/>
</dbReference>
<evidence type="ECO:0000256" key="4">
    <source>
        <dbReference type="ARBA" id="ARBA00022807"/>
    </source>
</evidence>
<evidence type="ECO:0000259" key="5">
    <source>
        <dbReference type="PROSITE" id="PS51935"/>
    </source>
</evidence>
<keyword evidence="3" id="KW-0378">Hydrolase</keyword>
<evidence type="ECO:0000256" key="3">
    <source>
        <dbReference type="ARBA" id="ARBA00022801"/>
    </source>
</evidence>
<dbReference type="InterPro" id="IPR051202">
    <property type="entry name" value="Peptidase_C40"/>
</dbReference>
<evidence type="ECO:0000256" key="2">
    <source>
        <dbReference type="ARBA" id="ARBA00022670"/>
    </source>
</evidence>
<protein>
    <submittedName>
        <fullName evidence="6">NlpC/P60 family protein</fullName>
    </submittedName>
</protein>
<organism evidence="6 7">
    <name type="scientific">Clostridium bovifaecis</name>
    <dbReference type="NCBI Taxonomy" id="2184719"/>
    <lineage>
        <taxon>Bacteria</taxon>
        <taxon>Bacillati</taxon>
        <taxon>Bacillota</taxon>
        <taxon>Clostridia</taxon>
        <taxon>Eubacteriales</taxon>
        <taxon>Clostridiaceae</taxon>
        <taxon>Clostridium</taxon>
    </lineage>
</organism>
<proteinExistence type="inferred from homology"/>
<feature type="domain" description="NlpC/P60" evidence="5">
    <location>
        <begin position="85"/>
        <end position="206"/>
    </location>
</feature>